<organism evidence="9 10">
    <name type="scientific">Actinacidiphila yanglinensis</name>
    <dbReference type="NCBI Taxonomy" id="310779"/>
    <lineage>
        <taxon>Bacteria</taxon>
        <taxon>Bacillati</taxon>
        <taxon>Actinomycetota</taxon>
        <taxon>Actinomycetes</taxon>
        <taxon>Kitasatosporales</taxon>
        <taxon>Streptomycetaceae</taxon>
        <taxon>Actinacidiphila</taxon>
    </lineage>
</organism>
<dbReference type="Gene3D" id="3.40.50.980">
    <property type="match status" value="2"/>
</dbReference>
<evidence type="ECO:0000313" key="10">
    <source>
        <dbReference type="Proteomes" id="UP000236754"/>
    </source>
</evidence>
<dbReference type="GO" id="GO:0071766">
    <property type="term" value="P:Actinobacterium-type cell wall biogenesis"/>
    <property type="evidence" value="ECO:0007669"/>
    <property type="project" value="UniProtKB-ARBA"/>
</dbReference>
<evidence type="ECO:0000256" key="5">
    <source>
        <dbReference type="ARBA" id="ARBA00022832"/>
    </source>
</evidence>
<keyword evidence="10" id="KW-1185">Reference proteome</keyword>
<dbReference type="InterPro" id="IPR045851">
    <property type="entry name" value="AMP-bd_C_sf"/>
</dbReference>
<comment type="cofactor">
    <cofactor evidence="1">
        <name>pantetheine 4'-phosphate</name>
        <dbReference type="ChEBI" id="CHEBI:47942"/>
    </cofactor>
</comment>
<dbReference type="Pfam" id="PF00550">
    <property type="entry name" value="PP-binding"/>
    <property type="match status" value="2"/>
</dbReference>
<dbReference type="SMART" id="SM00823">
    <property type="entry name" value="PKS_PP"/>
    <property type="match status" value="2"/>
</dbReference>
<dbReference type="GO" id="GO:0044550">
    <property type="term" value="P:secondary metabolite biosynthetic process"/>
    <property type="evidence" value="ECO:0007669"/>
    <property type="project" value="TreeGrafter"/>
</dbReference>
<evidence type="ECO:0000256" key="6">
    <source>
        <dbReference type="ARBA" id="ARBA00023098"/>
    </source>
</evidence>
<evidence type="ECO:0000313" key="9">
    <source>
        <dbReference type="EMBL" id="SEG84343.1"/>
    </source>
</evidence>
<dbReference type="Pfam" id="PF23024">
    <property type="entry name" value="AMP-dom_DIP2-like"/>
    <property type="match status" value="1"/>
</dbReference>
<feature type="domain" description="Carrier" evidence="8">
    <location>
        <begin position="569"/>
        <end position="646"/>
    </location>
</feature>
<dbReference type="SUPFAM" id="SSF52777">
    <property type="entry name" value="CoA-dependent acyltransferases"/>
    <property type="match status" value="2"/>
</dbReference>
<name>A0A1H6DHQ1_9ACTN</name>
<dbReference type="InterPro" id="IPR025110">
    <property type="entry name" value="AMP-bd_C"/>
</dbReference>
<evidence type="ECO:0000256" key="4">
    <source>
        <dbReference type="ARBA" id="ARBA00022553"/>
    </source>
</evidence>
<dbReference type="InterPro" id="IPR010071">
    <property type="entry name" value="AA_adenyl_dom"/>
</dbReference>
<gene>
    <name evidence="9" type="ORF">SAMN05216223_11556</name>
</gene>
<dbReference type="FunFam" id="3.40.50.12780:FF:000012">
    <property type="entry name" value="Non-ribosomal peptide synthetase"/>
    <property type="match status" value="1"/>
</dbReference>
<keyword evidence="4" id="KW-0597">Phosphoprotein</keyword>
<dbReference type="GO" id="GO:0005737">
    <property type="term" value="C:cytoplasm"/>
    <property type="evidence" value="ECO:0007669"/>
    <property type="project" value="TreeGrafter"/>
</dbReference>
<evidence type="ECO:0000256" key="3">
    <source>
        <dbReference type="ARBA" id="ARBA00022450"/>
    </source>
</evidence>
<dbReference type="Gene3D" id="1.10.1200.10">
    <property type="entry name" value="ACP-like"/>
    <property type="match status" value="1"/>
</dbReference>
<dbReference type="FunFam" id="3.40.50.12780:FF:000013">
    <property type="entry name" value="Long-chain-fatty-acid--AMP ligase FadD32"/>
    <property type="match status" value="1"/>
</dbReference>
<dbReference type="GO" id="GO:0006631">
    <property type="term" value="P:fatty acid metabolic process"/>
    <property type="evidence" value="ECO:0007669"/>
    <property type="project" value="UniProtKB-KW"/>
</dbReference>
<dbReference type="GO" id="GO:0017000">
    <property type="term" value="P:antibiotic biosynthetic process"/>
    <property type="evidence" value="ECO:0007669"/>
    <property type="project" value="UniProtKB-ARBA"/>
</dbReference>
<dbReference type="InterPro" id="IPR042099">
    <property type="entry name" value="ANL_N_sf"/>
</dbReference>
<dbReference type="Gene3D" id="3.30.559.30">
    <property type="entry name" value="Nonribosomal peptide synthetase, condensation domain"/>
    <property type="match status" value="1"/>
</dbReference>
<keyword evidence="5" id="KW-0276">Fatty acid metabolism</keyword>
<dbReference type="Pfam" id="PF00501">
    <property type="entry name" value="AMP-binding"/>
    <property type="match status" value="2"/>
</dbReference>
<dbReference type="FunFam" id="3.40.50.980:FF:000002">
    <property type="entry name" value="Enterobactin synthetase component F"/>
    <property type="match status" value="1"/>
</dbReference>
<dbReference type="Pfam" id="PF13193">
    <property type="entry name" value="AMP-binding_C"/>
    <property type="match status" value="1"/>
</dbReference>
<evidence type="ECO:0000259" key="8">
    <source>
        <dbReference type="PROSITE" id="PS50075"/>
    </source>
</evidence>
<dbReference type="FunFam" id="3.40.50.980:FF:000001">
    <property type="entry name" value="Non-ribosomal peptide synthetase"/>
    <property type="match status" value="1"/>
</dbReference>
<dbReference type="InterPro" id="IPR020845">
    <property type="entry name" value="AMP-binding_CS"/>
</dbReference>
<dbReference type="InterPro" id="IPR000873">
    <property type="entry name" value="AMP-dep_synth/lig_dom"/>
</dbReference>
<dbReference type="PROSITE" id="PS50075">
    <property type="entry name" value="CARRIER"/>
    <property type="match status" value="2"/>
</dbReference>
<dbReference type="PANTHER" id="PTHR45527">
    <property type="entry name" value="NONRIBOSOMAL PEPTIDE SYNTHETASE"/>
    <property type="match status" value="1"/>
</dbReference>
<dbReference type="Gene3D" id="3.40.50.12780">
    <property type="entry name" value="N-terminal domain of ligase-like"/>
    <property type="match status" value="1"/>
</dbReference>
<comment type="similarity">
    <text evidence="2">Belongs to the ATP-dependent AMP-binding enzyme family.</text>
</comment>
<dbReference type="EMBL" id="FNVU01000015">
    <property type="protein sequence ID" value="SEG84343.1"/>
    <property type="molecule type" value="Genomic_DNA"/>
</dbReference>
<dbReference type="GO" id="GO:0031177">
    <property type="term" value="F:phosphopantetheine binding"/>
    <property type="evidence" value="ECO:0007669"/>
    <property type="project" value="InterPro"/>
</dbReference>
<keyword evidence="3" id="KW-0596">Phosphopantetheine</keyword>
<dbReference type="Pfam" id="PF00668">
    <property type="entry name" value="Condensation"/>
    <property type="match status" value="1"/>
</dbReference>
<dbReference type="Gene3D" id="2.30.38.10">
    <property type="entry name" value="Luciferase, Domain 3"/>
    <property type="match status" value="1"/>
</dbReference>
<evidence type="ECO:0000256" key="7">
    <source>
        <dbReference type="SAM" id="MobiDB-lite"/>
    </source>
</evidence>
<feature type="domain" description="Carrier" evidence="8">
    <location>
        <begin position="1636"/>
        <end position="1711"/>
    </location>
</feature>
<dbReference type="SUPFAM" id="SSF47336">
    <property type="entry name" value="ACP-like"/>
    <property type="match status" value="2"/>
</dbReference>
<dbReference type="OrthoDB" id="3671040at2"/>
<dbReference type="CDD" id="cd05931">
    <property type="entry name" value="FAAL"/>
    <property type="match status" value="1"/>
</dbReference>
<dbReference type="SUPFAM" id="SSF56801">
    <property type="entry name" value="Acetyl-CoA synthetase-like"/>
    <property type="match status" value="2"/>
</dbReference>
<dbReference type="InterPro" id="IPR023213">
    <property type="entry name" value="CAT-like_dom_sf"/>
</dbReference>
<feature type="compositionally biased region" description="Pro residues" evidence="7">
    <location>
        <begin position="824"/>
        <end position="843"/>
    </location>
</feature>
<dbReference type="InterPro" id="IPR020806">
    <property type="entry name" value="PKS_PP-bd"/>
</dbReference>
<dbReference type="Gene3D" id="3.40.50.1820">
    <property type="entry name" value="alpha/beta hydrolase"/>
    <property type="match status" value="1"/>
</dbReference>
<proteinExistence type="inferred from homology"/>
<dbReference type="GO" id="GO:0008610">
    <property type="term" value="P:lipid biosynthetic process"/>
    <property type="evidence" value="ECO:0007669"/>
    <property type="project" value="InterPro"/>
</dbReference>
<dbReference type="GO" id="GO:0003824">
    <property type="term" value="F:catalytic activity"/>
    <property type="evidence" value="ECO:0007669"/>
    <property type="project" value="InterPro"/>
</dbReference>
<dbReference type="CDD" id="cd17643">
    <property type="entry name" value="A_NRPS_Cytc1-like"/>
    <property type="match status" value="1"/>
</dbReference>
<keyword evidence="6" id="KW-0443">Lipid metabolism</keyword>
<reference evidence="9 10" key="1">
    <citation type="submission" date="2016-10" db="EMBL/GenBank/DDBJ databases">
        <authorList>
            <person name="de Groot N.N."/>
        </authorList>
    </citation>
    <scope>NUCLEOTIDE SEQUENCE [LARGE SCALE GENOMIC DNA]</scope>
    <source>
        <strain evidence="9 10">CGMCC 4.2023</strain>
    </source>
</reference>
<dbReference type="RefSeq" id="WP_103888902.1">
    <property type="nucleotide sequence ID" value="NZ_FNVU01000015.1"/>
</dbReference>
<dbReference type="InterPro" id="IPR040097">
    <property type="entry name" value="FAAL/FAAC"/>
</dbReference>
<feature type="region of interest" description="Disordered" evidence="7">
    <location>
        <begin position="818"/>
        <end position="845"/>
    </location>
</feature>
<dbReference type="InterPro" id="IPR036736">
    <property type="entry name" value="ACP-like_sf"/>
</dbReference>
<sequence length="1755" mass="187287">MTQPNPGAGDWTELLARTADRQPARAAFDFLVDGEEPAAALSYGQLDRRARAIGARLRELGLADRPVLLLYPPGVEYVTAFFGCLYAGAIAVPAYPPTRRPRSVRRVLGIAADCGATHALTTAESALRLGALFAEDVGLRIVATDEVPTEYADNWTAPGVHAGTPAFVQYTSGSTGTPRGVLLTHGNLLANAAVTRRLFGTSEATRVVSWLPMYHDMGLIGSVLGTVYCGGSCTLMSPTAFVQRPARWLEAISSTRATISGAPDFAYQLCVDRVSVQERAALDLSAWEVAFDGAEPVRPHTLRQFAETFAECGFRAEALTPCYGLAEATLLVSAKVRGTEVRIDHSPPEAGGALVSCGAVPEEHQVRIVDPDSGLRREEGTVGEIWIASPSVPEGYLGRPEESAAVFRAALEDEPGTRYLRTGDLGYLSGGELHVSGRLKDLVIIRGRNHYPQDIEESAEAAHPALSRGGGAAFSLKVLDAEELVVVHEVHRSFEGDLAEVAEAVSTAVAAAHGVRPYAVVLIRTGGLPRTSSGKVQRRACREELLAGALPELARTAPPRESGSAAQDLRTADVLDVLRTELEHVLGQGAFAEDSPLVALGLDSLGAVGLQQRIERALGRRVELDDVSDLSLTELAGLLAGSPDPLPVPAPQPERGQDVRAAVGIQPLSANERSQWLGHQLAPGARSQVIAAAVDVHGSLDTDALERALRGAVRQHPALRSTVRTVDGEIVRQVSDDLPPDFSRHDAIGWSGDVLRSRTEEAAYLPFDLEHGPLLRVTVFATGPGEHRLVLSVHHLVADLASLELLLAEIDRRYPVETGEAAPAPEPPTRTAPGPATAPPDPAPAEQLWNYWRDQLDGAPTSLLLPLDGPRPPSRRFQGDAVPVEVGRELTDALTALARQERTTPYTVLMAAWQVLLGRVSAQRDLLVATPVHGRTDPADAARIGLLADIVPVRGTLSADEDSRSLLRRTHATVRGALRHSGLPFPSLVERLNPRREAGRPALVQAVLTVHRPVGSCGALVAACALGRPGTSGSIGGLRLESAEFTPPPSQFEIGLTLADADEGFVGLLHFDPDLFARSTAEGWAASFTEVLGALVHDPDTPVGRTEVRTEVHRPDSSHRQARPLRPVHEQFADRAARTPDRVALLWDGGSLSYRELDARANKLAHRLRSAGVGPESMVALCLPRTAELVVAVIAVAKAGGAYVPLDPGHPAERINHVLRDSAPRVVVATTATLASLPEYTADVIDLGAEAEVIAALPEQAPEVPGDLDRLAYVIHTSGSTGRPKGVLVEHRGVANLFAAAEDFRFDHTDVWTLFHSYAFDFSVWELWGPLVHGGALVIVPTEATLSPRALWDLLRRHRVTVLNQTPAVFAELTAACPDQLAGLDLRHIVFGGEKLDRGHLETWWAHGDPGTRLTNMYGITEITVHATYGPLPCGTDPTSAIGLGVPLTGTDLRLLRADGALAAVGEPGEICLGGAGVARGYLGLPALTAQRFIPHPELPGRRMYRSGDLARLDQDGRLVYLGRADDQVKIRGHRIEPGEIEAALRTHPDVLQAVVVPRRSPGGQTGLVGYLTTGRSRPDPLDPAVLRAHLRALLPEYLIPGSFLTVPEIPVTGNGKVDRRALSATTEAVGTRPAAPATATERTIAAFAAEMLAVASVGRDDDLFALGWHSLLMARLALRTEEHFGVRVPLQELFVEPTVTRIAAAVDRGMDGPRRDPGADTIVRADRSRYTGARKADGTVALPEALTGSGSGRP</sequence>
<dbReference type="InterPro" id="IPR001242">
    <property type="entry name" value="Condensation_dom"/>
</dbReference>
<evidence type="ECO:0000256" key="2">
    <source>
        <dbReference type="ARBA" id="ARBA00006432"/>
    </source>
</evidence>
<protein>
    <submittedName>
        <fullName evidence="9">Amino acid adenylation domain-containing protein</fullName>
    </submittedName>
</protein>
<dbReference type="InterPro" id="IPR029058">
    <property type="entry name" value="AB_hydrolase_fold"/>
</dbReference>
<accession>A0A1H6DHQ1</accession>
<dbReference type="NCBIfam" id="TIGR01733">
    <property type="entry name" value="AA-adenyl-dom"/>
    <property type="match status" value="1"/>
</dbReference>
<dbReference type="InterPro" id="IPR009081">
    <property type="entry name" value="PP-bd_ACP"/>
</dbReference>
<dbReference type="CDD" id="cd19531">
    <property type="entry name" value="LCL_NRPS-like"/>
    <property type="match status" value="1"/>
</dbReference>
<dbReference type="Proteomes" id="UP000236754">
    <property type="component" value="Unassembled WGS sequence"/>
</dbReference>
<dbReference type="PROSITE" id="PS00455">
    <property type="entry name" value="AMP_BINDING"/>
    <property type="match status" value="2"/>
</dbReference>
<dbReference type="Gene3D" id="3.30.300.30">
    <property type="match status" value="2"/>
</dbReference>
<dbReference type="GO" id="GO:0043041">
    <property type="term" value="P:amino acid activation for nonribosomal peptide biosynthetic process"/>
    <property type="evidence" value="ECO:0007669"/>
    <property type="project" value="TreeGrafter"/>
</dbReference>
<dbReference type="Gene3D" id="3.30.559.10">
    <property type="entry name" value="Chloramphenicol acetyltransferase-like domain"/>
    <property type="match status" value="1"/>
</dbReference>
<evidence type="ECO:0000256" key="1">
    <source>
        <dbReference type="ARBA" id="ARBA00001957"/>
    </source>
</evidence>
<dbReference type="PANTHER" id="PTHR45527:SF1">
    <property type="entry name" value="FATTY ACID SYNTHASE"/>
    <property type="match status" value="1"/>
</dbReference>